<comment type="caution">
    <text evidence="2">The sequence shown here is derived from an EMBL/GenBank/DDBJ whole genome shotgun (WGS) entry which is preliminary data.</text>
</comment>
<sequence length="191" mass="22170">MKIFVSILLLFSLFGNAIFAQSDQSFPPAKFLEIHHFVYKKKQSLGEILVSGEFRPGIYYYVYAQNFTIKKVIDSYPYGSEKRIFLEKQNGENWKKLKENAGTIVRKVKRDYPESVLKIFYFTKMVDASGASWENQLPYEVRDNLLLTMSGNGSYDCDLGFSVFDYDFVNYSSLDEKRGKVIDLMEKTCLD</sequence>
<dbReference type="RefSeq" id="WP_152758769.1">
    <property type="nucleotide sequence ID" value="NZ_WHLY01000002.1"/>
</dbReference>
<keyword evidence="1" id="KW-0732">Signal</keyword>
<feature type="chain" id="PRO_5028930537" evidence="1">
    <location>
        <begin position="21"/>
        <end position="191"/>
    </location>
</feature>
<evidence type="ECO:0000313" key="3">
    <source>
        <dbReference type="Proteomes" id="UP000479293"/>
    </source>
</evidence>
<gene>
    <name evidence="2" type="ORF">GBK04_08930</name>
</gene>
<evidence type="ECO:0000313" key="2">
    <source>
        <dbReference type="EMBL" id="MPR33485.1"/>
    </source>
</evidence>
<evidence type="ECO:0000256" key="1">
    <source>
        <dbReference type="SAM" id="SignalP"/>
    </source>
</evidence>
<organism evidence="2 3">
    <name type="scientific">Salmonirosea aquatica</name>
    <dbReference type="NCBI Taxonomy" id="2654236"/>
    <lineage>
        <taxon>Bacteria</taxon>
        <taxon>Pseudomonadati</taxon>
        <taxon>Bacteroidota</taxon>
        <taxon>Cytophagia</taxon>
        <taxon>Cytophagales</taxon>
        <taxon>Spirosomataceae</taxon>
        <taxon>Salmonirosea</taxon>
    </lineage>
</organism>
<keyword evidence="3" id="KW-1185">Reference proteome</keyword>
<name>A0A7C9F347_9BACT</name>
<proteinExistence type="predicted"/>
<feature type="signal peptide" evidence="1">
    <location>
        <begin position="1"/>
        <end position="20"/>
    </location>
</feature>
<protein>
    <submittedName>
        <fullName evidence="2">Uncharacterized protein</fullName>
    </submittedName>
</protein>
<dbReference type="Proteomes" id="UP000479293">
    <property type="component" value="Unassembled WGS sequence"/>
</dbReference>
<dbReference type="AlphaFoldDB" id="A0A7C9F347"/>
<reference evidence="2 3" key="1">
    <citation type="submission" date="2019-10" db="EMBL/GenBank/DDBJ databases">
        <title>Draft Genome Sequence of Cytophagaceae sp. SJW1-29.</title>
        <authorList>
            <person name="Choi A."/>
        </authorList>
    </citation>
    <scope>NUCLEOTIDE SEQUENCE [LARGE SCALE GENOMIC DNA]</scope>
    <source>
        <strain evidence="2 3">SJW1-29</strain>
    </source>
</reference>
<accession>A0A7C9F347</accession>
<dbReference type="EMBL" id="WHLY01000002">
    <property type="protein sequence ID" value="MPR33485.1"/>
    <property type="molecule type" value="Genomic_DNA"/>
</dbReference>